<dbReference type="EMBL" id="CAVLEF010000088">
    <property type="protein sequence ID" value="CAK1550725.1"/>
    <property type="molecule type" value="Genomic_DNA"/>
</dbReference>
<dbReference type="InterPro" id="IPR036282">
    <property type="entry name" value="Glutathione-S-Trfase_C_sf"/>
</dbReference>
<evidence type="ECO:0000259" key="3">
    <source>
        <dbReference type="PROSITE" id="PS50404"/>
    </source>
</evidence>
<dbReference type="CDD" id="cd03177">
    <property type="entry name" value="GST_C_Delta_Epsilon"/>
    <property type="match status" value="1"/>
</dbReference>
<dbReference type="GO" id="GO:0004364">
    <property type="term" value="F:glutathione transferase activity"/>
    <property type="evidence" value="ECO:0007669"/>
    <property type="project" value="TreeGrafter"/>
</dbReference>
<dbReference type="InterPro" id="IPR010987">
    <property type="entry name" value="Glutathione-S-Trfase_C-like"/>
</dbReference>
<dbReference type="GO" id="GO:0006749">
    <property type="term" value="P:glutathione metabolic process"/>
    <property type="evidence" value="ECO:0007669"/>
    <property type="project" value="TreeGrafter"/>
</dbReference>
<evidence type="ECO:0000313" key="6">
    <source>
        <dbReference type="Proteomes" id="UP001497472"/>
    </source>
</evidence>
<evidence type="ECO:0000259" key="4">
    <source>
        <dbReference type="PROSITE" id="PS50405"/>
    </source>
</evidence>
<dbReference type="PANTHER" id="PTHR43969:SF9">
    <property type="entry name" value="GLUTATHIONE S TRANSFERASE D10, ISOFORM A-RELATED"/>
    <property type="match status" value="1"/>
</dbReference>
<dbReference type="PANTHER" id="PTHR43969">
    <property type="entry name" value="GLUTATHIONE S TRANSFERASE D10, ISOFORM A-RELATED"/>
    <property type="match status" value="1"/>
</dbReference>
<evidence type="ECO:0008006" key="7">
    <source>
        <dbReference type="Google" id="ProtNLM"/>
    </source>
</evidence>
<dbReference type="InterPro" id="IPR040079">
    <property type="entry name" value="Glutathione_S-Trfase"/>
</dbReference>
<name>A0AAV1JQ12_9NEOP</name>
<dbReference type="Gene3D" id="1.20.1050.10">
    <property type="match status" value="1"/>
</dbReference>
<gene>
    <name evidence="5" type="ORF">LNINA_LOCUS9924</name>
</gene>
<organism evidence="5 6">
    <name type="scientific">Leptosia nina</name>
    <dbReference type="NCBI Taxonomy" id="320188"/>
    <lineage>
        <taxon>Eukaryota</taxon>
        <taxon>Metazoa</taxon>
        <taxon>Ecdysozoa</taxon>
        <taxon>Arthropoda</taxon>
        <taxon>Hexapoda</taxon>
        <taxon>Insecta</taxon>
        <taxon>Pterygota</taxon>
        <taxon>Neoptera</taxon>
        <taxon>Endopterygota</taxon>
        <taxon>Lepidoptera</taxon>
        <taxon>Glossata</taxon>
        <taxon>Ditrysia</taxon>
        <taxon>Papilionoidea</taxon>
        <taxon>Pieridae</taxon>
        <taxon>Pierinae</taxon>
        <taxon>Leptosia</taxon>
    </lineage>
</organism>
<sequence>MGLKLYHYSISGPSRSAYMAIKTMGIPVEVIIIDLMKKEQLQESFVKINPQHCVPTVDDDGFVLWESKAIACYLAEKHGREDLYPKEIKHRAIVNQRLYFDSATLLPHIRAINHPILFEGVKEIRKPLKDNLNVTLGFLNQFLSESKWVAGETMTLADIAISSSIATVSALDWDFSEFPNIQRWFKQCEAIAGFEENIKGATLYGQAVKKNLEK</sequence>
<dbReference type="FunFam" id="3.40.30.10:FF:000034">
    <property type="entry name" value="glutathione S-transferase 1"/>
    <property type="match status" value="1"/>
</dbReference>
<dbReference type="SUPFAM" id="SSF47616">
    <property type="entry name" value="GST C-terminal domain-like"/>
    <property type="match status" value="1"/>
</dbReference>
<reference evidence="5 6" key="1">
    <citation type="submission" date="2023-11" db="EMBL/GenBank/DDBJ databases">
        <authorList>
            <person name="Okamura Y."/>
        </authorList>
    </citation>
    <scope>NUCLEOTIDE SEQUENCE [LARGE SCALE GENOMIC DNA]</scope>
</reference>
<dbReference type="SFLD" id="SFLDS00019">
    <property type="entry name" value="Glutathione_Transferase_(cytos"/>
    <property type="match status" value="1"/>
</dbReference>
<dbReference type="CDD" id="cd03045">
    <property type="entry name" value="GST_N_Delta_Epsilon"/>
    <property type="match status" value="1"/>
</dbReference>
<feature type="domain" description="GST N-terminal" evidence="3">
    <location>
        <begin position="1"/>
        <end position="82"/>
    </location>
</feature>
<dbReference type="AlphaFoldDB" id="A0AAV1JQ12"/>
<dbReference type="InterPro" id="IPR004045">
    <property type="entry name" value="Glutathione_S-Trfase_N"/>
</dbReference>
<dbReference type="PROSITE" id="PS50405">
    <property type="entry name" value="GST_CTER"/>
    <property type="match status" value="1"/>
</dbReference>
<dbReference type="Pfam" id="PF02798">
    <property type="entry name" value="GST_N"/>
    <property type="match status" value="1"/>
</dbReference>
<dbReference type="InterPro" id="IPR004046">
    <property type="entry name" value="GST_C"/>
</dbReference>
<dbReference type="Pfam" id="PF00043">
    <property type="entry name" value="GST_C"/>
    <property type="match status" value="1"/>
</dbReference>
<dbReference type="FunFam" id="1.20.1050.10:FF:000007">
    <property type="entry name" value="Glutathione S-transferase 1-1"/>
    <property type="match status" value="1"/>
</dbReference>
<keyword evidence="6" id="KW-1185">Reference proteome</keyword>
<dbReference type="SFLD" id="SFLDG00358">
    <property type="entry name" value="Main_(cytGST)"/>
    <property type="match status" value="1"/>
</dbReference>
<dbReference type="InterPro" id="IPR036249">
    <property type="entry name" value="Thioredoxin-like_sf"/>
</dbReference>
<comment type="caution">
    <text evidence="5">The sequence shown here is derived from an EMBL/GenBank/DDBJ whole genome shotgun (WGS) entry which is preliminary data.</text>
</comment>
<proteinExistence type="inferred from homology"/>
<protein>
    <recommendedName>
        <fullName evidence="7">Glutathione S-transferase</fullName>
    </recommendedName>
</protein>
<evidence type="ECO:0000256" key="1">
    <source>
        <dbReference type="ARBA" id="ARBA00011738"/>
    </source>
</evidence>
<accession>A0AAV1JQ12</accession>
<dbReference type="Proteomes" id="UP001497472">
    <property type="component" value="Unassembled WGS sequence"/>
</dbReference>
<comment type="similarity">
    <text evidence="2">Belongs to the GST superfamily.</text>
</comment>
<comment type="subunit">
    <text evidence="1">Homodimer.</text>
</comment>
<dbReference type="PROSITE" id="PS50404">
    <property type="entry name" value="GST_NTER"/>
    <property type="match status" value="1"/>
</dbReference>
<dbReference type="SUPFAM" id="SSF52833">
    <property type="entry name" value="Thioredoxin-like"/>
    <property type="match status" value="1"/>
</dbReference>
<evidence type="ECO:0000256" key="2">
    <source>
        <dbReference type="RuleBase" id="RU003494"/>
    </source>
</evidence>
<dbReference type="Gene3D" id="3.40.30.10">
    <property type="entry name" value="Glutaredoxin"/>
    <property type="match status" value="1"/>
</dbReference>
<feature type="domain" description="GST C-terminal" evidence="4">
    <location>
        <begin position="87"/>
        <end position="214"/>
    </location>
</feature>
<dbReference type="SFLD" id="SFLDG01153">
    <property type="entry name" value="Main.4:_Theta-like"/>
    <property type="match status" value="1"/>
</dbReference>
<evidence type="ECO:0000313" key="5">
    <source>
        <dbReference type="EMBL" id="CAK1550725.1"/>
    </source>
</evidence>